<proteinExistence type="predicted"/>
<feature type="region of interest" description="Disordered" evidence="1">
    <location>
        <begin position="1"/>
        <end position="32"/>
    </location>
</feature>
<dbReference type="EMBL" id="LC625835">
    <property type="protein sequence ID" value="BCU02725.1"/>
    <property type="molecule type" value="Genomic_DNA"/>
</dbReference>
<reference evidence="2" key="1">
    <citation type="submission" date="2021-04" db="EMBL/GenBank/DDBJ databases">
        <title>Draft Genome Sequence of Pandoravirus japonicus, Isolated from the Sabaishi River of Niigata, Japan.</title>
        <authorList>
            <person name="Hosokawa N."/>
            <person name="Takahashi H."/>
            <person name="Aoki K."/>
            <person name="Takemura M."/>
        </authorList>
    </citation>
    <scope>NUCLEOTIDE SEQUENCE</scope>
</reference>
<evidence type="ECO:0000313" key="2">
    <source>
        <dbReference type="EMBL" id="BCU02725.1"/>
    </source>
</evidence>
<organism evidence="2 3">
    <name type="scientific">Pandoravirus japonicus</name>
    <dbReference type="NCBI Taxonomy" id="2823154"/>
    <lineage>
        <taxon>Viruses</taxon>
        <taxon>Pandoravirus</taxon>
    </lineage>
</organism>
<name>A0A811BQS7_9VIRU</name>
<accession>A0A811BQS7</accession>
<evidence type="ECO:0008006" key="4">
    <source>
        <dbReference type="Google" id="ProtNLM"/>
    </source>
</evidence>
<sequence>MSGTERAHVTTAPTVDAGAPSHDPPCVQGTPKGTIELADLPREVLLHIAHFVERPSHLLAARMATRLFGLIDVARRAAEWAACPAHAAAVIRSRAPRDLVARALPLYSDHTSWSLLGVAVAGGRLDIVRLVHQFIEVLSVIPRFFVGPCLFFSSFARVF</sequence>
<evidence type="ECO:0000256" key="1">
    <source>
        <dbReference type="SAM" id="MobiDB-lite"/>
    </source>
</evidence>
<protein>
    <recommendedName>
        <fullName evidence="4">F-box domain-containing protein</fullName>
    </recommendedName>
</protein>
<dbReference type="Proteomes" id="UP001253637">
    <property type="component" value="Segment"/>
</dbReference>
<evidence type="ECO:0000313" key="3">
    <source>
        <dbReference type="Proteomes" id="UP001253637"/>
    </source>
</evidence>